<feature type="domain" description="Tetratricopeptide repeat protein 21A/21B N-terminal ARM repeat" evidence="4">
    <location>
        <begin position="1"/>
        <end position="51"/>
    </location>
</feature>
<dbReference type="InterPro" id="IPR011990">
    <property type="entry name" value="TPR-like_helical_dom_sf"/>
</dbReference>
<dbReference type="InterPro" id="IPR056832">
    <property type="entry name" value="ARM_TT21_2nd"/>
</dbReference>
<dbReference type="PANTHER" id="PTHR14699">
    <property type="entry name" value="STI2 PROTEIN-RELATED"/>
    <property type="match status" value="1"/>
</dbReference>
<dbReference type="GO" id="GO:0035721">
    <property type="term" value="P:intraciliary retrograde transport"/>
    <property type="evidence" value="ECO:0007669"/>
    <property type="project" value="TreeGrafter"/>
</dbReference>
<dbReference type="PROSITE" id="PS50005">
    <property type="entry name" value="TPR"/>
    <property type="match status" value="1"/>
</dbReference>
<evidence type="ECO:0000256" key="1">
    <source>
        <dbReference type="ARBA" id="ARBA00010935"/>
    </source>
</evidence>
<evidence type="ECO:0000259" key="4">
    <source>
        <dbReference type="Pfam" id="PF25062"/>
    </source>
</evidence>
<evidence type="ECO:0000259" key="3">
    <source>
        <dbReference type="Pfam" id="PF25060"/>
    </source>
</evidence>
<dbReference type="RefSeq" id="XP_008913346.1">
    <property type="nucleotide sequence ID" value="XM_008915098.1"/>
</dbReference>
<gene>
    <name evidence="5" type="ORF">PPTG_17215</name>
</gene>
<dbReference type="InterPro" id="IPR040364">
    <property type="entry name" value="TTC21A/TTC21B"/>
</dbReference>
<feature type="domain" description="Tetratricopeptide repeat protein 21A/21B second ARM" evidence="3">
    <location>
        <begin position="89"/>
        <end position="294"/>
    </location>
</feature>
<dbReference type="VEuPathDB" id="FungiDB:PPTG_17215"/>
<feature type="repeat" description="TPR" evidence="2">
    <location>
        <begin position="112"/>
        <end position="145"/>
    </location>
</feature>
<comment type="similarity">
    <text evidence="1">Belongs to the TTC21 family.</text>
</comment>
<dbReference type="SMART" id="SM00028">
    <property type="entry name" value="TPR"/>
    <property type="match status" value="2"/>
</dbReference>
<dbReference type="STRING" id="761204.W2PLC8"/>
<dbReference type="Pfam" id="PF25060">
    <property type="entry name" value="ARM_TT21_2nd"/>
    <property type="match status" value="1"/>
</dbReference>
<organism evidence="5 6">
    <name type="scientific">Phytophthora nicotianae (strain INRA-310)</name>
    <name type="common">Phytophthora parasitica</name>
    <dbReference type="NCBI Taxonomy" id="761204"/>
    <lineage>
        <taxon>Eukaryota</taxon>
        <taxon>Sar</taxon>
        <taxon>Stramenopiles</taxon>
        <taxon>Oomycota</taxon>
        <taxon>Peronosporomycetes</taxon>
        <taxon>Peronosporales</taxon>
        <taxon>Peronosporaceae</taxon>
        <taxon>Phytophthora</taxon>
    </lineage>
</organism>
<reference evidence="5 6" key="2">
    <citation type="submission" date="2013-11" db="EMBL/GenBank/DDBJ databases">
        <title>The Genome Sequence of Phytophthora parasitica INRA-310.</title>
        <authorList>
            <consortium name="The Broad Institute Genomics Platform"/>
            <person name="Russ C."/>
            <person name="Tyler B."/>
            <person name="Panabieres F."/>
            <person name="Shan W."/>
            <person name="Tripathy S."/>
            <person name="Grunwald N."/>
            <person name="Machado M."/>
            <person name="Johnson C.S."/>
            <person name="Arredondo F."/>
            <person name="Hong C."/>
            <person name="Coffey M."/>
            <person name="Young S.K."/>
            <person name="Zeng Q."/>
            <person name="Gargeya S."/>
            <person name="Fitzgerald M."/>
            <person name="Abouelleil A."/>
            <person name="Alvarado L."/>
            <person name="Chapman S.B."/>
            <person name="Gainer-Dewar J."/>
            <person name="Goldberg J."/>
            <person name="Griggs A."/>
            <person name="Gujja S."/>
            <person name="Hansen M."/>
            <person name="Howarth C."/>
            <person name="Imamovic A."/>
            <person name="Ireland A."/>
            <person name="Larimer J."/>
            <person name="McCowan C."/>
            <person name="Murphy C."/>
            <person name="Pearson M."/>
            <person name="Poon T.W."/>
            <person name="Priest M."/>
            <person name="Roberts A."/>
            <person name="Saif S."/>
            <person name="Shea T."/>
            <person name="Sykes S."/>
            <person name="Wortman J."/>
            <person name="Nusbaum C."/>
            <person name="Birren B."/>
        </authorList>
    </citation>
    <scope>NUCLEOTIDE SEQUENCE [LARGE SCALE GENOMIC DNA]</scope>
    <source>
        <strain evidence="5 6">INRA-310</strain>
    </source>
</reference>
<dbReference type="Gene3D" id="1.25.40.10">
    <property type="entry name" value="Tetratricopeptide repeat domain"/>
    <property type="match status" value="1"/>
</dbReference>
<name>W2PLC8_PHYN3</name>
<evidence type="ECO:0000313" key="5">
    <source>
        <dbReference type="EMBL" id="ETN01426.1"/>
    </source>
</evidence>
<dbReference type="GO" id="GO:0061512">
    <property type="term" value="P:protein localization to cilium"/>
    <property type="evidence" value="ECO:0007669"/>
    <property type="project" value="TreeGrafter"/>
</dbReference>
<proteinExistence type="inferred from homology"/>
<feature type="non-terminal residue" evidence="5">
    <location>
        <position position="1"/>
    </location>
</feature>
<dbReference type="Gene3D" id="1.25.40.1040">
    <property type="match status" value="1"/>
</dbReference>
<reference evidence="6" key="1">
    <citation type="submission" date="2011-12" db="EMBL/GenBank/DDBJ databases">
        <authorList>
            <consortium name="The Broad Institute Genome Sequencing Platform"/>
            <person name="Russ C."/>
            <person name="Tyler B."/>
            <person name="Panabieres F."/>
            <person name="Shan W."/>
            <person name="Tripathy S."/>
            <person name="Grunwald N."/>
            <person name="Machado M."/>
            <person name="Young S.K."/>
            <person name="Zeng Q."/>
            <person name="Gargeya S."/>
            <person name="Fitzgerald M."/>
            <person name="Haas B."/>
            <person name="Abouelleil A."/>
            <person name="Alvarado L."/>
            <person name="Arachchi H.M."/>
            <person name="Berlin A."/>
            <person name="Chapman S.B."/>
            <person name="Gearin G."/>
            <person name="Goldberg J."/>
            <person name="Griggs A."/>
            <person name="Gujja S."/>
            <person name="Hansen M."/>
            <person name="Heiman D."/>
            <person name="Howarth C."/>
            <person name="Larimer J."/>
            <person name="Lui A."/>
            <person name="MacDonald P.J.P."/>
            <person name="McCowen C."/>
            <person name="Montmayeur A."/>
            <person name="Murphy C."/>
            <person name="Neiman D."/>
            <person name="Pearson M."/>
            <person name="Priest M."/>
            <person name="Roberts A."/>
            <person name="Saif S."/>
            <person name="Shea T."/>
            <person name="Sisk P."/>
            <person name="Stolte C."/>
            <person name="Sykes S."/>
            <person name="Wortman J."/>
            <person name="Nusbaum C."/>
            <person name="Birren B."/>
        </authorList>
    </citation>
    <scope>NUCLEOTIDE SEQUENCE [LARGE SCALE GENOMIC DNA]</scope>
    <source>
        <strain evidence="6">INRA-310</strain>
    </source>
</reference>
<dbReference type="GeneID" id="20186234"/>
<keyword evidence="2" id="KW-0802">TPR repeat</keyword>
<dbReference type="Pfam" id="PF25062">
    <property type="entry name" value="ARM_TT21_N"/>
    <property type="match status" value="1"/>
</dbReference>
<dbReference type="EMBL" id="KI669627">
    <property type="protein sequence ID" value="ETN01426.1"/>
    <property type="molecule type" value="Genomic_DNA"/>
</dbReference>
<dbReference type="AlphaFoldDB" id="W2PLC8"/>
<dbReference type="SUPFAM" id="SSF48452">
    <property type="entry name" value="TPR-like"/>
    <property type="match status" value="1"/>
</dbReference>
<dbReference type="PANTHER" id="PTHR14699:SF0">
    <property type="entry name" value="TETRATRICOPEPTIDE REPEAT PROTEIN 21 HOMOLOG"/>
    <property type="match status" value="1"/>
</dbReference>
<protein>
    <submittedName>
        <fullName evidence="5">Uncharacterized protein</fullName>
    </submittedName>
</protein>
<dbReference type="InterPro" id="IPR019734">
    <property type="entry name" value="TPR_rpt"/>
</dbReference>
<dbReference type="FunFam" id="1.25.40.10:FF:001391">
    <property type="entry name" value="Tetratricopeptide repeat protein 21B"/>
    <property type="match status" value="1"/>
</dbReference>
<evidence type="ECO:0000313" key="6">
    <source>
        <dbReference type="Proteomes" id="UP000018817"/>
    </source>
</evidence>
<dbReference type="InterPro" id="IPR056833">
    <property type="entry name" value="ARM_TT21_N"/>
</dbReference>
<dbReference type="GO" id="GO:0005929">
    <property type="term" value="C:cilium"/>
    <property type="evidence" value="ECO:0007669"/>
    <property type="project" value="GOC"/>
</dbReference>
<accession>W2PLC8</accession>
<dbReference type="Proteomes" id="UP000018817">
    <property type="component" value="Unassembled WGS sequence"/>
</dbReference>
<sequence length="302" mass="34145">LGMTKYFDLKKTYPRALEFCDELTVQFPWFKHSLSEKALVLLKMGNWDQCMDSVERALSENSRDIEALRIMVLLLLSRDGRAREAAEHRDSEVLQCSLGLIEHAIQLNPESGAFRAERGYQRALLGDFAEAMESYKEALKLDESNEMALHGMIYCQIKLGQLEDASQQMEFLSVIQESLGASASFAFLQALLSWEKDRDRPRQVELLQQTVQVHMDKLKEAIEGPDVSTHDTMSLLNPIFPVKVATEFLQGDTSKQGSDDSSDAVAKGMSILEKLVNKSPGFLRAQFVLAQAYFDAQRLRSR</sequence>
<dbReference type="GO" id="GO:0030991">
    <property type="term" value="C:intraciliary transport particle A"/>
    <property type="evidence" value="ECO:0007669"/>
    <property type="project" value="TreeGrafter"/>
</dbReference>
<evidence type="ECO:0000256" key="2">
    <source>
        <dbReference type="PROSITE-ProRule" id="PRU00339"/>
    </source>
</evidence>